<dbReference type="PROSITE" id="PS51257">
    <property type="entry name" value="PROKAR_LIPOPROTEIN"/>
    <property type="match status" value="1"/>
</dbReference>
<reference evidence="1 2" key="1">
    <citation type="submission" date="2019-10" db="EMBL/GenBank/DDBJ databases">
        <title>Nocardioides novel species isolated from the excrement of Marmot.</title>
        <authorList>
            <person name="Zhang G."/>
        </authorList>
    </citation>
    <scope>NUCLEOTIDE SEQUENCE [LARGE SCALE GENOMIC DNA]</scope>
    <source>
        <strain evidence="2">zg-579</strain>
    </source>
</reference>
<organism evidence="1 2">
    <name type="scientific">Nocardioides marmotae</name>
    <dbReference type="NCBI Taxonomy" id="2663857"/>
    <lineage>
        <taxon>Bacteria</taxon>
        <taxon>Bacillati</taxon>
        <taxon>Actinomycetota</taxon>
        <taxon>Actinomycetes</taxon>
        <taxon>Propionibacteriales</taxon>
        <taxon>Nocardioidaceae</taxon>
        <taxon>Nocardioides</taxon>
    </lineage>
</organism>
<comment type="caution">
    <text evidence="1">The sequence shown here is derived from an EMBL/GenBank/DDBJ whole genome shotgun (WGS) entry which is preliminary data.</text>
</comment>
<dbReference type="RefSeq" id="WP_154616545.1">
    <property type="nucleotide sequence ID" value="NZ_CP053660.1"/>
</dbReference>
<evidence type="ECO:0000313" key="2">
    <source>
        <dbReference type="Proteomes" id="UP000433406"/>
    </source>
</evidence>
<gene>
    <name evidence="1" type="ORF">GGQ22_16395</name>
</gene>
<dbReference type="Proteomes" id="UP000433406">
    <property type="component" value="Unassembled WGS sequence"/>
</dbReference>
<sequence>MPRTVLAVPLLALLLTGCSGDSATPGSSGATRSSDASAAPEVRAGLAALYAGDRPGEEDTRNGECFADALLDRVSTAELEEAGVVVGGQVAATSPELEPDLAETWVDAMFSCMDFVEESARAQVAFTKGAVDWREYAACLRAELDEDAVRAAVVGMLSGDWRTPEVAALTDAQAECSAQADPR</sequence>
<name>A0A6I3JEW2_9ACTN</name>
<proteinExistence type="predicted"/>
<dbReference type="EMBL" id="WLCI01000018">
    <property type="protein sequence ID" value="MTB96657.1"/>
    <property type="molecule type" value="Genomic_DNA"/>
</dbReference>
<evidence type="ECO:0000313" key="1">
    <source>
        <dbReference type="EMBL" id="MTB96657.1"/>
    </source>
</evidence>
<protein>
    <submittedName>
        <fullName evidence="1">Uncharacterized protein</fullName>
    </submittedName>
</protein>
<accession>A0A6I3JEW2</accession>
<dbReference type="AlphaFoldDB" id="A0A6I3JEW2"/>
<keyword evidence="2" id="KW-1185">Reference proteome</keyword>